<keyword evidence="6 8" id="KW-0472">Membrane</keyword>
<dbReference type="GO" id="GO:0005789">
    <property type="term" value="C:endoplasmic reticulum membrane"/>
    <property type="evidence" value="ECO:0007669"/>
    <property type="project" value="TreeGrafter"/>
</dbReference>
<dbReference type="OrthoDB" id="270930at2759"/>
<evidence type="ECO:0000313" key="11">
    <source>
        <dbReference type="EMBL" id="CAD7241072.1"/>
    </source>
</evidence>
<dbReference type="Pfam" id="PF07970">
    <property type="entry name" value="COPIIcoated_ERV"/>
    <property type="match status" value="1"/>
</dbReference>
<dbReference type="AlphaFoldDB" id="A0A7R8WZD0"/>
<comment type="similarity">
    <text evidence="3">Belongs to the ERGIC family.</text>
</comment>
<evidence type="ECO:0000256" key="8">
    <source>
        <dbReference type="SAM" id="Phobius"/>
    </source>
</evidence>
<gene>
    <name evidence="11" type="ORF">DSTB1V02_LOCUS1074</name>
</gene>
<evidence type="ECO:0000259" key="9">
    <source>
        <dbReference type="Pfam" id="PF07970"/>
    </source>
</evidence>
<protein>
    <recommendedName>
        <fullName evidence="7">Endoplasmic reticulum-Golgi intermediate compartment protein 3</fullName>
    </recommendedName>
</protein>
<keyword evidence="12" id="KW-1185">Reference proteome</keyword>
<dbReference type="Pfam" id="PF13850">
    <property type="entry name" value="ERGIC_N"/>
    <property type="match status" value="1"/>
</dbReference>
<accession>A0A7R8WZD0</accession>
<reference evidence="11" key="1">
    <citation type="submission" date="2020-11" db="EMBL/GenBank/DDBJ databases">
        <authorList>
            <person name="Tran Van P."/>
        </authorList>
    </citation>
    <scope>NUCLEOTIDE SEQUENCE</scope>
</reference>
<sequence length="557" mass="63235">MKVGEVFESLRKFDAYPKTLEDFRIKTFGGGAVTLVSSILMVLLFMAELNDYLKVEIKEDLFVDLSRGQKLRINFDMVFPRIACGFISLDSMDNSGERQTDITHNIYKIKLDMDGKPIANPEREEVISLDSMDNSGERQTDITHNIYKIKLDMDGKPIANPEREEAMASTSKSESTNCFLILWIVINGNFNFVYDVVVGHPGADGVDYHLPSPLLRPLIIIQSVWDPGTIVGQNTTAVATKNEPKCGSCYGAETKTRPCCNSCREVSDAYREKGWAIRSMDEIEQCKDESSRKEIEWAVKEGCHIYGYLDVNRVGGNFHFAPGKTYSGEHVHVHDLQTMSLESVNLTHTIQHLSFGRHIRTHNDPLDSTVVISEKGAMMYQYHLKIVPTKYERADGSTLDTNQFSVTRHEKSLMSMMDSGIPGVFFHYDFSPLMVKYTEKTKSLGHFATGLCAIIGGVFTVAGLIDALLYHGLKKIQRKMELGKFWKNLELSVTSWTQECVMNSKHYSVSASFNKFQTPYHDVDQFLHITEYSENHELTMPKTCELSVFERREKCYN</sequence>
<keyword evidence="4 8" id="KW-0812">Transmembrane</keyword>
<evidence type="ECO:0000259" key="10">
    <source>
        <dbReference type="Pfam" id="PF13850"/>
    </source>
</evidence>
<feature type="transmembrane region" description="Helical" evidence="8">
    <location>
        <begin position="444"/>
        <end position="470"/>
    </location>
</feature>
<proteinExistence type="inferred from homology"/>
<evidence type="ECO:0000256" key="4">
    <source>
        <dbReference type="ARBA" id="ARBA00022692"/>
    </source>
</evidence>
<dbReference type="EMBL" id="LR899609">
    <property type="protein sequence ID" value="CAD7241072.1"/>
    <property type="molecule type" value="Genomic_DNA"/>
</dbReference>
<dbReference type="Proteomes" id="UP000677054">
    <property type="component" value="Unassembled WGS sequence"/>
</dbReference>
<dbReference type="GO" id="GO:0033116">
    <property type="term" value="C:endoplasmic reticulum-Golgi intermediate compartment membrane"/>
    <property type="evidence" value="ECO:0007669"/>
    <property type="project" value="UniProtKB-SubCell"/>
</dbReference>
<evidence type="ECO:0000256" key="7">
    <source>
        <dbReference type="ARBA" id="ARBA00040493"/>
    </source>
</evidence>
<evidence type="ECO:0000256" key="3">
    <source>
        <dbReference type="ARBA" id="ARBA00005648"/>
    </source>
</evidence>
<evidence type="ECO:0000256" key="1">
    <source>
        <dbReference type="ARBA" id="ARBA00004257"/>
    </source>
</evidence>
<comment type="subcellular location">
    <subcellularLocation>
        <location evidence="2">Endoplasmic reticulum-Golgi intermediate compartment membrane</location>
        <topology evidence="2">Multi-pass membrane protein</topology>
    </subcellularLocation>
    <subcellularLocation>
        <location evidence="1">Golgi apparatus</location>
        <location evidence="1">cis-Golgi network membrane</location>
        <topology evidence="1">Multi-pass membrane protein</topology>
    </subcellularLocation>
</comment>
<evidence type="ECO:0000313" key="12">
    <source>
        <dbReference type="Proteomes" id="UP000677054"/>
    </source>
</evidence>
<dbReference type="InterPro" id="IPR039542">
    <property type="entry name" value="Erv_N"/>
</dbReference>
<dbReference type="GO" id="GO:0030134">
    <property type="term" value="C:COPII-coated ER to Golgi transport vesicle"/>
    <property type="evidence" value="ECO:0007669"/>
    <property type="project" value="TreeGrafter"/>
</dbReference>
<feature type="non-terminal residue" evidence="11">
    <location>
        <position position="557"/>
    </location>
</feature>
<evidence type="ECO:0000256" key="2">
    <source>
        <dbReference type="ARBA" id="ARBA00004457"/>
    </source>
</evidence>
<dbReference type="InterPro" id="IPR012936">
    <property type="entry name" value="Erv_C"/>
</dbReference>
<dbReference type="InterPro" id="IPR045888">
    <property type="entry name" value="Erv"/>
</dbReference>
<evidence type="ECO:0000256" key="5">
    <source>
        <dbReference type="ARBA" id="ARBA00022989"/>
    </source>
</evidence>
<dbReference type="GO" id="GO:0006888">
    <property type="term" value="P:endoplasmic reticulum to Golgi vesicle-mediated transport"/>
    <property type="evidence" value="ECO:0007669"/>
    <property type="project" value="TreeGrafter"/>
</dbReference>
<name>A0A7R8WZD0_9CRUS</name>
<dbReference type="GO" id="GO:0006890">
    <property type="term" value="P:retrograde vesicle-mediated transport, Golgi to endoplasmic reticulum"/>
    <property type="evidence" value="ECO:0007669"/>
    <property type="project" value="TreeGrafter"/>
</dbReference>
<organism evidence="11">
    <name type="scientific">Darwinula stevensoni</name>
    <dbReference type="NCBI Taxonomy" id="69355"/>
    <lineage>
        <taxon>Eukaryota</taxon>
        <taxon>Metazoa</taxon>
        <taxon>Ecdysozoa</taxon>
        <taxon>Arthropoda</taxon>
        <taxon>Crustacea</taxon>
        <taxon>Oligostraca</taxon>
        <taxon>Ostracoda</taxon>
        <taxon>Podocopa</taxon>
        <taxon>Podocopida</taxon>
        <taxon>Darwinulocopina</taxon>
        <taxon>Darwinuloidea</taxon>
        <taxon>Darwinulidae</taxon>
        <taxon>Darwinula</taxon>
    </lineage>
</organism>
<feature type="domain" description="Endoplasmic reticulum vesicle transporter C-terminal" evidence="9">
    <location>
        <begin position="249"/>
        <end position="466"/>
    </location>
</feature>
<feature type="domain" description="Endoplasmic reticulum vesicle transporter N-terminal" evidence="10">
    <location>
        <begin position="10"/>
        <end position="99"/>
    </location>
</feature>
<evidence type="ECO:0000256" key="6">
    <source>
        <dbReference type="ARBA" id="ARBA00023136"/>
    </source>
</evidence>
<dbReference type="GO" id="GO:0000139">
    <property type="term" value="C:Golgi membrane"/>
    <property type="evidence" value="ECO:0007669"/>
    <property type="project" value="TreeGrafter"/>
</dbReference>
<dbReference type="PANTHER" id="PTHR10984">
    <property type="entry name" value="ENDOPLASMIC RETICULUM-GOLGI INTERMEDIATE COMPARTMENT PROTEIN"/>
    <property type="match status" value="1"/>
</dbReference>
<keyword evidence="5 8" id="KW-1133">Transmembrane helix</keyword>
<dbReference type="EMBL" id="CAJPEV010000092">
    <property type="protein sequence ID" value="CAG0880435.1"/>
    <property type="molecule type" value="Genomic_DNA"/>
</dbReference>
<feature type="transmembrane region" description="Helical" evidence="8">
    <location>
        <begin position="28"/>
        <end position="47"/>
    </location>
</feature>
<dbReference type="PANTHER" id="PTHR10984:SF25">
    <property type="entry name" value="ENDOPLASMIC RETICULUM-GOLGI INTERMEDIATE COMPARTMENT PROTEIN 3"/>
    <property type="match status" value="1"/>
</dbReference>